<dbReference type="GO" id="GO:0016020">
    <property type="term" value="C:membrane"/>
    <property type="evidence" value="ECO:0007669"/>
    <property type="project" value="TreeGrafter"/>
</dbReference>
<dbReference type="Gene3D" id="3.40.50.1820">
    <property type="entry name" value="alpha/beta hydrolase"/>
    <property type="match status" value="1"/>
</dbReference>
<dbReference type="Proteomes" id="UP000541558">
    <property type="component" value="Unassembled WGS sequence"/>
</dbReference>
<gene>
    <name evidence="2" type="ORF">D9611_011924</name>
</gene>
<proteinExistence type="predicted"/>
<dbReference type="InterPro" id="IPR000073">
    <property type="entry name" value="AB_hydrolase_1"/>
</dbReference>
<dbReference type="OrthoDB" id="19657at2759"/>
<comment type="caution">
    <text evidence="2">The sequence shown here is derived from an EMBL/GenBank/DDBJ whole genome shotgun (WGS) entry which is preliminary data.</text>
</comment>
<reference evidence="2 3" key="1">
    <citation type="journal article" date="2020" name="ISME J.">
        <title>Uncovering the hidden diversity of litter-decomposition mechanisms in mushroom-forming fungi.</title>
        <authorList>
            <person name="Floudas D."/>
            <person name="Bentzer J."/>
            <person name="Ahren D."/>
            <person name="Johansson T."/>
            <person name="Persson P."/>
            <person name="Tunlid A."/>
        </authorList>
    </citation>
    <scope>NUCLEOTIDE SEQUENCE [LARGE SCALE GENOMIC DNA]</scope>
    <source>
        <strain evidence="2 3">CBS 175.51</strain>
    </source>
</reference>
<accession>A0A8H5C4I9</accession>
<name>A0A8H5C4I9_9AGAR</name>
<evidence type="ECO:0000313" key="3">
    <source>
        <dbReference type="Proteomes" id="UP000541558"/>
    </source>
</evidence>
<dbReference type="AlphaFoldDB" id="A0A8H5C4I9"/>
<evidence type="ECO:0000259" key="1">
    <source>
        <dbReference type="Pfam" id="PF00561"/>
    </source>
</evidence>
<organism evidence="2 3">
    <name type="scientific">Ephemerocybe angulata</name>
    <dbReference type="NCBI Taxonomy" id="980116"/>
    <lineage>
        <taxon>Eukaryota</taxon>
        <taxon>Fungi</taxon>
        <taxon>Dikarya</taxon>
        <taxon>Basidiomycota</taxon>
        <taxon>Agaricomycotina</taxon>
        <taxon>Agaricomycetes</taxon>
        <taxon>Agaricomycetidae</taxon>
        <taxon>Agaricales</taxon>
        <taxon>Agaricineae</taxon>
        <taxon>Psathyrellaceae</taxon>
        <taxon>Ephemerocybe</taxon>
    </lineage>
</organism>
<keyword evidence="3" id="KW-1185">Reference proteome</keyword>
<feature type="domain" description="AB hydrolase-1" evidence="1">
    <location>
        <begin position="35"/>
        <end position="162"/>
    </location>
</feature>
<dbReference type="EMBL" id="JAACJK010000067">
    <property type="protein sequence ID" value="KAF5334629.1"/>
    <property type="molecule type" value="Genomic_DNA"/>
</dbReference>
<protein>
    <recommendedName>
        <fullName evidence="1">AB hydrolase-1 domain-containing protein</fullName>
    </recommendedName>
</protein>
<dbReference type="InterPro" id="IPR029058">
    <property type="entry name" value="AB_hydrolase_fold"/>
</dbReference>
<dbReference type="PANTHER" id="PTHR43798">
    <property type="entry name" value="MONOACYLGLYCEROL LIPASE"/>
    <property type="match status" value="1"/>
</dbReference>
<evidence type="ECO:0000313" key="2">
    <source>
        <dbReference type="EMBL" id="KAF5334629.1"/>
    </source>
</evidence>
<dbReference type="PANTHER" id="PTHR43798:SF33">
    <property type="entry name" value="HYDROLASE, PUTATIVE (AFU_ORTHOLOGUE AFUA_2G14860)-RELATED"/>
    <property type="match status" value="1"/>
</dbReference>
<dbReference type="Pfam" id="PF00561">
    <property type="entry name" value="Abhydrolase_1"/>
    <property type="match status" value="1"/>
</dbReference>
<dbReference type="InterPro" id="IPR050266">
    <property type="entry name" value="AB_hydrolase_sf"/>
</dbReference>
<sequence>MPFVSTNTPSGPASFYYTISTPTHASARRINPSLPTVLFLHPVYVGHHIYHPQFADPNLRRFNLVALDARLHGKTIGEVPSDFRRAEAAEDVYHFMEALLLPPCHVVGLSMGACVALQLSVAHPERVLSMSMVSPLPLQEPADVAEGRTEIYECWAESQADPEHVDEGALLDAVCGALQLGFNGQQTSLIQATIQLTVPDAMRNWTKGRLEELHTVSVKFFCDRKPHPPALLQRVQCPINLIHCGADIAYPIDFTEELFDRMQGAGLNVQLTCVADAPHFGSVTKPAEVNKLILDFVLQNTKGPVPPAMPNVTSPFEDAFAEQGCPHLGLDSDDSDDDLTFI</sequence>
<dbReference type="SUPFAM" id="SSF53474">
    <property type="entry name" value="alpha/beta-Hydrolases"/>
    <property type="match status" value="1"/>
</dbReference>